<gene>
    <name evidence="9" type="ORF">PFFVO_03936</name>
</gene>
<evidence type="ECO:0000313" key="10">
    <source>
        <dbReference type="Proteomes" id="UP000030690"/>
    </source>
</evidence>
<name>A0A024V3H8_PLAFA</name>
<keyword evidence="7" id="KW-0472">Membrane</keyword>
<proteinExistence type="inferred from homology"/>
<accession>A0A024V3H8</accession>
<dbReference type="HAMAP" id="MF_01416">
    <property type="entry name" value="ATP_synth_delta_bact"/>
    <property type="match status" value="1"/>
</dbReference>
<protein>
    <submittedName>
        <fullName evidence="9">ATP synthase F1, delta subunit</fullName>
    </submittedName>
</protein>
<dbReference type="SUPFAM" id="SSF47928">
    <property type="entry name" value="N-terminal domain of the delta subunit of the F1F0-ATP synthase"/>
    <property type="match status" value="1"/>
</dbReference>
<evidence type="ECO:0000256" key="6">
    <source>
        <dbReference type="ARBA" id="ARBA00023078"/>
    </source>
</evidence>
<evidence type="ECO:0000256" key="2">
    <source>
        <dbReference type="ARBA" id="ARBA00007046"/>
    </source>
</evidence>
<evidence type="ECO:0000256" key="4">
    <source>
        <dbReference type="ARBA" id="ARBA00022781"/>
    </source>
</evidence>
<dbReference type="PANTHER" id="PTHR11910">
    <property type="entry name" value="ATP SYNTHASE DELTA CHAIN"/>
    <property type="match status" value="1"/>
</dbReference>
<dbReference type="EMBL" id="KI925134">
    <property type="protein sequence ID" value="ETW17107.1"/>
    <property type="molecule type" value="Genomic_DNA"/>
</dbReference>
<dbReference type="FunFam" id="1.10.520.20:FF:000003">
    <property type="entry name" value="ATP synthase F1, delta subunit"/>
    <property type="match status" value="1"/>
</dbReference>
<dbReference type="GO" id="GO:0016020">
    <property type="term" value="C:membrane"/>
    <property type="evidence" value="ECO:0007669"/>
    <property type="project" value="UniProtKB-SubCell"/>
</dbReference>
<dbReference type="PRINTS" id="PR00125">
    <property type="entry name" value="ATPASEDELTA"/>
</dbReference>
<evidence type="ECO:0000256" key="7">
    <source>
        <dbReference type="ARBA" id="ARBA00023136"/>
    </source>
</evidence>
<evidence type="ECO:0000256" key="3">
    <source>
        <dbReference type="ARBA" id="ARBA00022448"/>
    </source>
</evidence>
<evidence type="ECO:0000313" key="9">
    <source>
        <dbReference type="EMBL" id="ETW17107.1"/>
    </source>
</evidence>
<keyword evidence="4" id="KW-0375">Hydrogen ion transport</keyword>
<sequence length="253" mass="30198">MRYAFGTSYLTCFMGINKAMKKFVFKKNKYSSLHLFERNEINNFQINIMDRKYVHSIKEEKKKEESEDYYLSMGDNIEKRYSLALYNVAKKQNKINEISNDMLFIKNHLLKDTTFQKFLHTPNIEKKEKIHFIKNECKTLNKFNIITENFIESLFDSKRISFLPKIIEEFEFLLLKQRKEIKCVVYTANEIDNNYKQKIQDSILIKLNKKLIPIIQYKTDPYILGGLILQIGNQVYDFSAKSKIDKIKTNFSQ</sequence>
<comment type="subcellular location">
    <subcellularLocation>
        <location evidence="1">Membrane</location>
    </subcellularLocation>
</comment>
<keyword evidence="5" id="KW-0406">Ion transport</keyword>
<dbReference type="AlphaFoldDB" id="A0A024V3H8"/>
<keyword evidence="6" id="KW-0793">Thylakoid</keyword>
<evidence type="ECO:0000256" key="1">
    <source>
        <dbReference type="ARBA" id="ARBA00004370"/>
    </source>
</evidence>
<dbReference type="Pfam" id="PF00213">
    <property type="entry name" value="OSCP"/>
    <property type="match status" value="1"/>
</dbReference>
<evidence type="ECO:0000256" key="5">
    <source>
        <dbReference type="ARBA" id="ARBA00023065"/>
    </source>
</evidence>
<dbReference type="NCBIfam" id="TIGR01145">
    <property type="entry name" value="ATP_synt_delta"/>
    <property type="match status" value="1"/>
</dbReference>
<dbReference type="SMR" id="A0A024V3H8"/>
<dbReference type="GO" id="GO:0046933">
    <property type="term" value="F:proton-transporting ATP synthase activity, rotational mechanism"/>
    <property type="evidence" value="ECO:0007669"/>
    <property type="project" value="InterPro"/>
</dbReference>
<dbReference type="Gene3D" id="1.10.520.20">
    <property type="entry name" value="N-terminal domain of the delta subunit of the F1F0-ATP synthase"/>
    <property type="match status" value="1"/>
</dbReference>
<reference evidence="9 10" key="2">
    <citation type="submission" date="2013-02" db="EMBL/GenBank/DDBJ databases">
        <title>The Genome Sequence of Plasmodium falciparum Vietnam Oak-Knoll (FVO).</title>
        <authorList>
            <consortium name="The Broad Institute Genome Sequencing Platform"/>
            <consortium name="The Broad Institute Genome Sequencing Center for Infectious Disease"/>
            <person name="Neafsey D."/>
            <person name="Cheeseman I."/>
            <person name="Volkman S."/>
            <person name="Adams J."/>
            <person name="Walker B."/>
            <person name="Young S.K."/>
            <person name="Zeng Q."/>
            <person name="Gargeya S."/>
            <person name="Fitzgerald M."/>
            <person name="Haas B."/>
            <person name="Abouelleil A."/>
            <person name="Alvarado L."/>
            <person name="Arachchi H.M."/>
            <person name="Berlin A.M."/>
            <person name="Chapman S.B."/>
            <person name="Dewar J."/>
            <person name="Goldberg J."/>
            <person name="Griggs A."/>
            <person name="Gujja S."/>
            <person name="Hansen M."/>
            <person name="Howarth C."/>
            <person name="Imamovic A."/>
            <person name="Larimer J."/>
            <person name="McCowan C."/>
            <person name="Murphy C."/>
            <person name="Neiman D."/>
            <person name="Pearson M."/>
            <person name="Priest M."/>
            <person name="Roberts A."/>
            <person name="Saif S."/>
            <person name="Shea T."/>
            <person name="Sisk P."/>
            <person name="Sykes S."/>
            <person name="Wortman J."/>
            <person name="Nusbaum C."/>
            <person name="Birren B."/>
        </authorList>
    </citation>
    <scope>NUCLEOTIDE SEQUENCE [LARGE SCALE GENOMIC DNA]</scope>
    <source>
        <strain evidence="10">Vietnam Oak-Knoll (FVO)</strain>
    </source>
</reference>
<dbReference type="InterPro" id="IPR000711">
    <property type="entry name" value="ATPase_OSCP/dsu"/>
</dbReference>
<reference evidence="9 10" key="1">
    <citation type="submission" date="2013-02" db="EMBL/GenBank/DDBJ databases">
        <title>The Genome Annotation of Plasmodium falciparum Vietnam Oak-Knoll (FVO).</title>
        <authorList>
            <consortium name="The Broad Institute Genome Sequencing Platform"/>
            <consortium name="The Broad Institute Genome Sequencing Center for Infectious Disease"/>
            <person name="Neafsey D."/>
            <person name="Hoffman S."/>
            <person name="Volkman S."/>
            <person name="Rosenthal P."/>
            <person name="Walker B."/>
            <person name="Young S.K."/>
            <person name="Zeng Q."/>
            <person name="Gargeya S."/>
            <person name="Fitzgerald M."/>
            <person name="Haas B."/>
            <person name="Abouelleil A."/>
            <person name="Allen A.W."/>
            <person name="Alvarado L."/>
            <person name="Arachchi H.M."/>
            <person name="Berlin A.M."/>
            <person name="Chapman S.B."/>
            <person name="Gainer-Dewar J."/>
            <person name="Goldberg J."/>
            <person name="Griggs A."/>
            <person name="Gujja S."/>
            <person name="Hansen M."/>
            <person name="Howarth C."/>
            <person name="Imamovic A."/>
            <person name="Ireland A."/>
            <person name="Larimer J."/>
            <person name="McCowan C."/>
            <person name="Murphy C."/>
            <person name="Pearson M."/>
            <person name="Poon T.W."/>
            <person name="Priest M."/>
            <person name="Roberts A."/>
            <person name="Saif S."/>
            <person name="Shea T."/>
            <person name="Sisk P."/>
            <person name="Sykes S."/>
            <person name="Wortman J."/>
            <person name="Nusbaum C."/>
            <person name="Birren B."/>
        </authorList>
    </citation>
    <scope>NUCLEOTIDE SEQUENCE [LARGE SCALE GENOMIC DNA]</scope>
    <source>
        <strain evidence="10">Vietnam Oak-Knoll (FVO)</strain>
    </source>
</reference>
<keyword evidence="8" id="KW-0066">ATP synthesis</keyword>
<evidence type="ECO:0000256" key="8">
    <source>
        <dbReference type="ARBA" id="ARBA00023310"/>
    </source>
</evidence>
<dbReference type="Proteomes" id="UP000030690">
    <property type="component" value="Unassembled WGS sequence"/>
</dbReference>
<dbReference type="OrthoDB" id="1262810at2759"/>
<dbReference type="InterPro" id="IPR026015">
    <property type="entry name" value="ATP_synth_OSCP/delta_N_sf"/>
</dbReference>
<comment type="similarity">
    <text evidence="2">Belongs to the ATPase delta chain family.</text>
</comment>
<keyword evidence="3" id="KW-0813">Transport</keyword>
<organism evidence="9 10">
    <name type="scientific">Plasmodium falciparum Vietnam Oak-Knoll</name>
    <name type="common">FVO</name>
    <dbReference type="NCBI Taxonomy" id="1036723"/>
    <lineage>
        <taxon>Eukaryota</taxon>
        <taxon>Sar</taxon>
        <taxon>Alveolata</taxon>
        <taxon>Apicomplexa</taxon>
        <taxon>Aconoidasida</taxon>
        <taxon>Haemosporida</taxon>
        <taxon>Plasmodiidae</taxon>
        <taxon>Plasmodium</taxon>
        <taxon>Plasmodium (Laverania)</taxon>
    </lineage>
</organism>